<dbReference type="InterPro" id="IPR051795">
    <property type="entry name" value="Glycosyl_Hydrlase_43"/>
</dbReference>
<dbReference type="PANTHER" id="PTHR42812">
    <property type="entry name" value="BETA-XYLOSIDASE"/>
    <property type="match status" value="1"/>
</dbReference>
<dbReference type="RefSeq" id="WP_377127211.1">
    <property type="nucleotide sequence ID" value="NZ_JBHUHN010000001.1"/>
</dbReference>
<dbReference type="Pfam" id="PF00754">
    <property type="entry name" value="F5_F8_type_C"/>
    <property type="match status" value="1"/>
</dbReference>
<keyword evidence="3 4" id="KW-0326">Glycosidase</keyword>
<evidence type="ECO:0000256" key="1">
    <source>
        <dbReference type="ARBA" id="ARBA00009865"/>
    </source>
</evidence>
<evidence type="ECO:0000256" key="2">
    <source>
        <dbReference type="ARBA" id="ARBA00022801"/>
    </source>
</evidence>
<feature type="domain" description="F5/8 type C" evidence="5">
    <location>
        <begin position="330"/>
        <end position="479"/>
    </location>
</feature>
<dbReference type="InterPro" id="IPR036116">
    <property type="entry name" value="FN3_sf"/>
</dbReference>
<evidence type="ECO:0000256" key="3">
    <source>
        <dbReference type="ARBA" id="ARBA00023295"/>
    </source>
</evidence>
<organism evidence="6 7">
    <name type="scientific">Mucilaginibacter antarcticus</name>
    <dbReference type="NCBI Taxonomy" id="1855725"/>
    <lineage>
        <taxon>Bacteria</taxon>
        <taxon>Pseudomonadati</taxon>
        <taxon>Bacteroidota</taxon>
        <taxon>Sphingobacteriia</taxon>
        <taxon>Sphingobacteriales</taxon>
        <taxon>Sphingobacteriaceae</taxon>
        <taxon>Mucilaginibacter</taxon>
    </lineage>
</organism>
<dbReference type="InterPro" id="IPR013783">
    <property type="entry name" value="Ig-like_fold"/>
</dbReference>
<accession>A0ABW5XN80</accession>
<dbReference type="InterPro" id="IPR023296">
    <property type="entry name" value="Glyco_hydro_beta-prop_sf"/>
</dbReference>
<dbReference type="SUPFAM" id="SSF49265">
    <property type="entry name" value="Fibronectin type III"/>
    <property type="match status" value="1"/>
</dbReference>
<dbReference type="EMBL" id="JBHUON010000012">
    <property type="protein sequence ID" value="MFD2865240.1"/>
    <property type="molecule type" value="Genomic_DNA"/>
</dbReference>
<dbReference type="SUPFAM" id="SSF75005">
    <property type="entry name" value="Arabinanase/levansucrase/invertase"/>
    <property type="match status" value="1"/>
</dbReference>
<keyword evidence="2 4" id="KW-0378">Hydrolase</keyword>
<comment type="similarity">
    <text evidence="1 4">Belongs to the glycosyl hydrolase 43 family.</text>
</comment>
<name>A0ABW5XN80_9SPHI</name>
<dbReference type="SUPFAM" id="SSF49785">
    <property type="entry name" value="Galactose-binding domain-like"/>
    <property type="match status" value="1"/>
</dbReference>
<proteinExistence type="inferred from homology"/>
<dbReference type="InterPro" id="IPR000421">
    <property type="entry name" value="FA58C"/>
</dbReference>
<comment type="caution">
    <text evidence="6">The sequence shown here is derived from an EMBL/GenBank/DDBJ whole genome shotgun (WGS) entry which is preliminary data.</text>
</comment>
<dbReference type="Proteomes" id="UP001597601">
    <property type="component" value="Unassembled WGS sequence"/>
</dbReference>
<evidence type="ECO:0000256" key="4">
    <source>
        <dbReference type="RuleBase" id="RU361187"/>
    </source>
</evidence>
<gene>
    <name evidence="6" type="ORF">ACFSYC_11135</name>
</gene>
<keyword evidence="7" id="KW-1185">Reference proteome</keyword>
<protein>
    <submittedName>
        <fullName evidence="6">Family 43 glycosylhydrolase</fullName>
    </submittedName>
</protein>
<dbReference type="Gene3D" id="2.60.40.10">
    <property type="entry name" value="Immunoglobulins"/>
    <property type="match status" value="1"/>
</dbReference>
<dbReference type="Gene3D" id="2.115.10.20">
    <property type="entry name" value="Glycosyl hydrolase domain, family 43"/>
    <property type="match status" value="1"/>
</dbReference>
<evidence type="ECO:0000313" key="6">
    <source>
        <dbReference type="EMBL" id="MFD2865240.1"/>
    </source>
</evidence>
<reference evidence="7" key="1">
    <citation type="journal article" date="2019" name="Int. J. Syst. Evol. Microbiol.">
        <title>The Global Catalogue of Microorganisms (GCM) 10K type strain sequencing project: providing services to taxonomists for standard genome sequencing and annotation.</title>
        <authorList>
            <consortium name="The Broad Institute Genomics Platform"/>
            <consortium name="The Broad Institute Genome Sequencing Center for Infectious Disease"/>
            <person name="Wu L."/>
            <person name="Ma J."/>
        </authorList>
    </citation>
    <scope>NUCLEOTIDE SEQUENCE [LARGE SCALE GENOMIC DNA]</scope>
    <source>
        <strain evidence="7">KCTC 52232</strain>
    </source>
</reference>
<dbReference type="InterPro" id="IPR008979">
    <property type="entry name" value="Galactose-bd-like_sf"/>
</dbReference>
<dbReference type="Gene3D" id="2.60.120.260">
    <property type="entry name" value="Galactose-binding domain-like"/>
    <property type="match status" value="1"/>
</dbReference>
<evidence type="ECO:0000313" key="7">
    <source>
        <dbReference type="Proteomes" id="UP001597601"/>
    </source>
</evidence>
<dbReference type="Pfam" id="PF04616">
    <property type="entry name" value="Glyco_hydro_43"/>
    <property type="match status" value="1"/>
</dbReference>
<evidence type="ECO:0000259" key="5">
    <source>
        <dbReference type="PROSITE" id="PS50022"/>
    </source>
</evidence>
<dbReference type="CDD" id="cd08982">
    <property type="entry name" value="GH43-like"/>
    <property type="match status" value="1"/>
</dbReference>
<dbReference type="PANTHER" id="PTHR42812:SF12">
    <property type="entry name" value="BETA-XYLOSIDASE-RELATED"/>
    <property type="match status" value="1"/>
</dbReference>
<dbReference type="InterPro" id="IPR006710">
    <property type="entry name" value="Glyco_hydro_43"/>
</dbReference>
<dbReference type="PROSITE" id="PS50022">
    <property type="entry name" value="FA58C_3"/>
    <property type="match status" value="1"/>
</dbReference>
<sequence length="566" mass="64285">MKISNYLIPITILVAQLFTVQSASSQQTFCNPLNISYRFTLDKPSRRAAADPVMVLHKDNYYLFATASGGYWHSKNLLHWTFVTTKDLPFEKDAPTAAVINGELYYMPLNSHIIYKATDPVAGKWEVYTTTFPLAIGDPDFFQDTDGKVYMYYGCTNNDYLYAIQLDPGNQLKPIGQPVKVLRGDPATRGWERPGDFNTSTERPWTEAPWMTKHNGKYYYQYSAPGTQYKSYADGYFVSDNPLGPFTYSQTSPFSAKPEGFITGAGHASTFQDKYGNYWRVVTMVISVKHIFERRLGLIPVTFDKADNMVAHTEFADYPMVIPNHKMKDVSELYPGWMMLSYKKTAEASSSLDANQPALAVNEEIRDYWSAKTGDKGEWLGVDLGSVSTVKAVQLNFAENNTQLFGRNGVLAQQYLLEYSIDKKNWKKLVDKTLNEEDLTHQYHAVEVPVKARYLKVTNYRVPSGTFAISGFRVFGLGTSKKPGKVNSFEMLRDVADSRNVKLSWKKQPNATGYNIRFGVQKNHLNRVYQVYNDTELTIRSLNKDQKYWFAIDAFGENGVTKGDVQ</sequence>